<feature type="domain" description="N-acetyltransferase" evidence="3">
    <location>
        <begin position="6"/>
        <end position="168"/>
    </location>
</feature>
<comment type="caution">
    <text evidence="4">The sequence shown here is derived from an EMBL/GenBank/DDBJ whole genome shotgun (WGS) entry which is preliminary data.</text>
</comment>
<dbReference type="InterPro" id="IPR016181">
    <property type="entry name" value="Acyl_CoA_acyltransferase"/>
</dbReference>
<keyword evidence="2" id="KW-0012">Acyltransferase</keyword>
<dbReference type="InterPro" id="IPR050680">
    <property type="entry name" value="YpeA/RimI_acetyltransf"/>
</dbReference>
<reference evidence="4" key="1">
    <citation type="submission" date="2021-02" db="EMBL/GenBank/DDBJ databases">
        <title>Abyssanaerobacter marinus gen.nov., sp., nov, anaerobic bacterium isolated from the Onnuri vent field of Indian Ocean and suggestion of Mogibacteriaceae fam. nov., and proposal of reclassification of ambiguous this family's genus member.</title>
        <authorList>
            <person name="Kim Y.J."/>
            <person name="Yang J.-A."/>
        </authorList>
    </citation>
    <scope>NUCLEOTIDE SEQUENCE</scope>
    <source>
        <strain evidence="4">DSM 2634</strain>
    </source>
</reference>
<dbReference type="SUPFAM" id="SSF55729">
    <property type="entry name" value="Acyl-CoA N-acyltransferases (Nat)"/>
    <property type="match status" value="1"/>
</dbReference>
<keyword evidence="5" id="KW-1185">Reference proteome</keyword>
<sequence>MDTDKHVIKKATIEDAVIMSKIHADSWRAAYKGILPQKQLDELSDEHWVTFFQEWLERGCIESYIVFIEDVAVGCVTCGSIAPECADRNEIISLYILPDYFGKGIGKVLMHKALELIQKNGFEDAFLWTLKENKRARLFYEKNGFILDDTGHCERIFDQDAVKYVKYI</sequence>
<proteinExistence type="predicted"/>
<evidence type="ECO:0000256" key="2">
    <source>
        <dbReference type="ARBA" id="ARBA00023315"/>
    </source>
</evidence>
<dbReference type="EMBL" id="JAFJZZ010000001">
    <property type="protein sequence ID" value="MBN7772204.1"/>
    <property type="molecule type" value="Genomic_DNA"/>
</dbReference>
<protein>
    <submittedName>
        <fullName evidence="4">GNAT family N-acetyltransferase</fullName>
    </submittedName>
</protein>
<dbReference type="Proteomes" id="UP000664545">
    <property type="component" value="Unassembled WGS sequence"/>
</dbReference>
<dbReference type="InterPro" id="IPR000182">
    <property type="entry name" value="GNAT_dom"/>
</dbReference>
<evidence type="ECO:0000313" key="4">
    <source>
        <dbReference type="EMBL" id="MBN7772204.1"/>
    </source>
</evidence>
<name>A0A939D6A0_CLOAM</name>
<evidence type="ECO:0000313" key="5">
    <source>
        <dbReference type="Proteomes" id="UP000664545"/>
    </source>
</evidence>
<dbReference type="Pfam" id="PF00583">
    <property type="entry name" value="Acetyltransf_1"/>
    <property type="match status" value="1"/>
</dbReference>
<dbReference type="RefSeq" id="WP_206581025.1">
    <property type="nucleotide sequence ID" value="NZ_JAFJZZ010000001.1"/>
</dbReference>
<dbReference type="PANTHER" id="PTHR43420">
    <property type="entry name" value="ACETYLTRANSFERASE"/>
    <property type="match status" value="1"/>
</dbReference>
<evidence type="ECO:0000259" key="3">
    <source>
        <dbReference type="PROSITE" id="PS51186"/>
    </source>
</evidence>
<dbReference type="PANTHER" id="PTHR43420:SF43">
    <property type="entry name" value="SPERMINE_SPERMIDINE ACETYLTRANSFERASE"/>
    <property type="match status" value="1"/>
</dbReference>
<gene>
    <name evidence="4" type="ORF">JYB65_02405</name>
</gene>
<dbReference type="Gene3D" id="3.40.630.30">
    <property type="match status" value="1"/>
</dbReference>
<accession>A0A939D6A0</accession>
<dbReference type="PROSITE" id="PS51186">
    <property type="entry name" value="GNAT"/>
    <property type="match status" value="1"/>
</dbReference>
<organism evidence="4 5">
    <name type="scientific">Clostridium aminobutyricum</name>
    <dbReference type="NCBI Taxonomy" id="33953"/>
    <lineage>
        <taxon>Bacteria</taxon>
        <taxon>Bacillati</taxon>
        <taxon>Bacillota</taxon>
        <taxon>Clostridia</taxon>
        <taxon>Eubacteriales</taxon>
        <taxon>Clostridiaceae</taxon>
        <taxon>Clostridium</taxon>
    </lineage>
</organism>
<dbReference type="GO" id="GO:0016747">
    <property type="term" value="F:acyltransferase activity, transferring groups other than amino-acyl groups"/>
    <property type="evidence" value="ECO:0007669"/>
    <property type="project" value="InterPro"/>
</dbReference>
<keyword evidence="1" id="KW-0808">Transferase</keyword>
<dbReference type="CDD" id="cd04301">
    <property type="entry name" value="NAT_SF"/>
    <property type="match status" value="1"/>
</dbReference>
<dbReference type="AlphaFoldDB" id="A0A939D6A0"/>
<evidence type="ECO:0000256" key="1">
    <source>
        <dbReference type="ARBA" id="ARBA00022679"/>
    </source>
</evidence>